<evidence type="ECO:0000313" key="3">
    <source>
        <dbReference type="Proteomes" id="UP001165069"/>
    </source>
</evidence>
<dbReference type="PANTHER" id="PTHR34987">
    <property type="entry name" value="C, PUTATIVE (AFU_ORTHOLOGUE AFUA_3G02880)-RELATED"/>
    <property type="match status" value="1"/>
</dbReference>
<feature type="signal peptide" evidence="1">
    <location>
        <begin position="1"/>
        <end position="18"/>
    </location>
</feature>
<name>A0ABQ5QB71_9BACT</name>
<dbReference type="InterPro" id="IPR008928">
    <property type="entry name" value="6-hairpin_glycosidase_sf"/>
</dbReference>
<organism evidence="2 3">
    <name type="scientific">Geothrix limicola</name>
    <dbReference type="NCBI Taxonomy" id="2927978"/>
    <lineage>
        <taxon>Bacteria</taxon>
        <taxon>Pseudomonadati</taxon>
        <taxon>Acidobacteriota</taxon>
        <taxon>Holophagae</taxon>
        <taxon>Holophagales</taxon>
        <taxon>Holophagaceae</taxon>
        <taxon>Geothrix</taxon>
    </lineage>
</organism>
<dbReference type="RefSeq" id="WP_285569123.1">
    <property type="nucleotide sequence ID" value="NZ_BSDE01000001.1"/>
</dbReference>
<sequence length="705" mass="78208">MSLLPVKILGLLASLTLAAQGPAAPDRWKLDAAERRVSWDVAADQRLPHSDRIEMAGRRVAGIVSYGADAERNLLLERTCVWPTLRVAPNDTHASLMVRFRRDQAPLWLNGRNQALPVSGVTRFEPRVHVEGPVPPRERLVRAAHQNGILRLETDLNGGLSLVREIFPSGEGTALLERWTLCNPGKEPRVAGVESLHVVTSLPFSFVDKGLQMAGQPAPAPITREGSYRISIDCEGIPDRPIRPGESVSVGLAFRAQRADEPVLPVAFDREREARIALVQGLRDALRLECPDPVLESLFDYSKLRACESIVETKHGPLHAPGGGSYYAAIWANDTIEYVAPFYPFTGYAYGNAASLNAISHFARYMNPGFQPIPSSIVAEGTDFWNGAGDRGDQAMFAFGVSRFLLALGDRAEAKTHWPLVKWSLEYCERKKTKDGVIASDADELEHRFSSGTVNLNTNMLTYGGLRSAADLAHELGEEDLAATYRKRSEALREAMERYFGAEVRGFHTYRYHDGLDELRAWICIPLTMGIDTRKQGTIEALFSPRLWTPDGLLTAEGSTTFWDRSTLYALRGIFYANEPDRALPAFRALSRRRLLGDHVPYVVEAYPEGNGRHLSAESALYVRVVTEGLFGITPRGFRSFELKPSLPASWDHMALRNVRAFGSAFDLEVRRAAKDRLSVRVMQKGRAILDQTLPAGESLQVKLP</sequence>
<keyword evidence="1" id="KW-0732">Signal</keyword>
<accession>A0ABQ5QB71</accession>
<protein>
    <submittedName>
        <fullName evidence="2">Uncharacterized protein</fullName>
    </submittedName>
</protein>
<dbReference type="InterPro" id="IPR012341">
    <property type="entry name" value="6hp_glycosidase-like_sf"/>
</dbReference>
<dbReference type="Gene3D" id="1.50.10.10">
    <property type="match status" value="1"/>
</dbReference>
<gene>
    <name evidence="2" type="ORF">GETHLI_02020</name>
</gene>
<dbReference type="PANTHER" id="PTHR34987:SF4">
    <property type="entry name" value="ALPHA-L-RHAMNOSIDASE C-TERMINAL DOMAIN-CONTAINING PROTEIN"/>
    <property type="match status" value="1"/>
</dbReference>
<comment type="caution">
    <text evidence="2">The sequence shown here is derived from an EMBL/GenBank/DDBJ whole genome shotgun (WGS) entry which is preliminary data.</text>
</comment>
<keyword evidence="3" id="KW-1185">Reference proteome</keyword>
<proteinExistence type="predicted"/>
<feature type="chain" id="PRO_5045795373" evidence="1">
    <location>
        <begin position="19"/>
        <end position="705"/>
    </location>
</feature>
<dbReference type="SUPFAM" id="SSF48208">
    <property type="entry name" value="Six-hairpin glycosidases"/>
    <property type="match status" value="1"/>
</dbReference>
<evidence type="ECO:0000313" key="2">
    <source>
        <dbReference type="EMBL" id="GLH71700.1"/>
    </source>
</evidence>
<reference evidence="2 3" key="1">
    <citation type="journal article" date="2023" name="Antonie Van Leeuwenhoek">
        <title>Mesoterricola silvestris gen. nov., sp. nov., Mesoterricola sediminis sp. nov., Geothrix oryzae sp. nov., Geothrix edaphica sp. nov., Geothrix rubra sp. nov., and Geothrix limicola sp. nov., six novel members of Acidobacteriota isolated from soils.</title>
        <authorList>
            <person name="Itoh H."/>
            <person name="Sugisawa Y."/>
            <person name="Mise K."/>
            <person name="Xu Z."/>
            <person name="Kuniyasu M."/>
            <person name="Ushijima N."/>
            <person name="Kawano K."/>
            <person name="Kobayashi E."/>
            <person name="Shiratori Y."/>
            <person name="Masuda Y."/>
            <person name="Senoo K."/>
        </authorList>
    </citation>
    <scope>NUCLEOTIDE SEQUENCE [LARGE SCALE GENOMIC DNA]</scope>
    <source>
        <strain evidence="2 3">Red804</strain>
    </source>
</reference>
<dbReference type="Proteomes" id="UP001165069">
    <property type="component" value="Unassembled WGS sequence"/>
</dbReference>
<evidence type="ECO:0000256" key="1">
    <source>
        <dbReference type="SAM" id="SignalP"/>
    </source>
</evidence>
<dbReference type="EMBL" id="BSDE01000001">
    <property type="protein sequence ID" value="GLH71700.1"/>
    <property type="molecule type" value="Genomic_DNA"/>
</dbReference>